<proteinExistence type="inferred from homology"/>
<dbReference type="PANTHER" id="PTHR35024">
    <property type="entry name" value="HYPOTHETICAL CYTOSOLIC PROTEIN"/>
    <property type="match status" value="1"/>
</dbReference>
<name>A0A2C9CIS8_KUEST</name>
<evidence type="ECO:0000313" key="3">
    <source>
        <dbReference type="EMBL" id="SOH05473.1"/>
    </source>
</evidence>
<comment type="similarity">
    <text evidence="1">Belongs to the bactofilin family.</text>
</comment>
<evidence type="ECO:0000313" key="4">
    <source>
        <dbReference type="Proteomes" id="UP000221734"/>
    </source>
</evidence>
<dbReference type="AlphaFoldDB" id="A0A2C9CIS8"/>
<organism evidence="3 4">
    <name type="scientific">Kuenenia stuttgartiensis</name>
    <dbReference type="NCBI Taxonomy" id="174633"/>
    <lineage>
        <taxon>Bacteria</taxon>
        <taxon>Pseudomonadati</taxon>
        <taxon>Planctomycetota</taxon>
        <taxon>Candidatus Brocadiia</taxon>
        <taxon>Candidatus Brocadiales</taxon>
        <taxon>Candidatus Brocadiaceae</taxon>
        <taxon>Candidatus Kuenenia</taxon>
    </lineage>
</organism>
<feature type="region of interest" description="Disordered" evidence="2">
    <location>
        <begin position="1"/>
        <end position="25"/>
    </location>
</feature>
<accession>A0A2C9CIS8</accession>
<dbReference type="RefSeq" id="WP_099326053.1">
    <property type="nucleotide sequence ID" value="NZ_LT934425.1"/>
</dbReference>
<dbReference type="Proteomes" id="UP000221734">
    <property type="component" value="Chromosome Kuenenia_stuttgartiensis_MBR1"/>
</dbReference>
<sequence length="153" mass="16663">MAGLFRRGTMVSDEREKNSKSKKEVGMGEGNITYLTPDAEFRGTIKFTRTLKIDGKFDGEMLTDEGEVIVGSTGVVKANVKVKNAIVEGQVDGNIIASERVELRKNAKLMGDLQAKTLVIDEGVIFVGKCSVHPEGFTERPKMNENKTAGKAL</sequence>
<feature type="compositionally biased region" description="Basic and acidic residues" evidence="2">
    <location>
        <begin position="12"/>
        <end position="25"/>
    </location>
</feature>
<evidence type="ECO:0000256" key="2">
    <source>
        <dbReference type="SAM" id="MobiDB-lite"/>
    </source>
</evidence>
<gene>
    <name evidence="3" type="ORF">KSMBR1_2994</name>
</gene>
<dbReference type="InterPro" id="IPR007607">
    <property type="entry name" value="BacA/B"/>
</dbReference>
<dbReference type="EMBL" id="LT934425">
    <property type="protein sequence ID" value="SOH05473.1"/>
    <property type="molecule type" value="Genomic_DNA"/>
</dbReference>
<dbReference type="PANTHER" id="PTHR35024:SF4">
    <property type="entry name" value="POLYMER-FORMING CYTOSKELETAL PROTEIN"/>
    <property type="match status" value="1"/>
</dbReference>
<dbReference type="OrthoDB" id="9802488at2"/>
<keyword evidence="4" id="KW-1185">Reference proteome</keyword>
<dbReference type="KEGG" id="kst:KSMBR1_2994"/>
<reference evidence="4" key="1">
    <citation type="submission" date="2017-10" db="EMBL/GenBank/DDBJ databases">
        <authorList>
            <person name="Frank J."/>
        </authorList>
    </citation>
    <scope>NUCLEOTIDE SEQUENCE [LARGE SCALE GENOMIC DNA]</scope>
</reference>
<protein>
    <submittedName>
        <fullName evidence="3">Polymer-forming cytoskeletal</fullName>
    </submittedName>
</protein>
<dbReference type="Pfam" id="PF04519">
    <property type="entry name" value="Bactofilin"/>
    <property type="match status" value="1"/>
</dbReference>
<evidence type="ECO:0000256" key="1">
    <source>
        <dbReference type="ARBA" id="ARBA00044755"/>
    </source>
</evidence>